<feature type="compositionally biased region" description="Polar residues" evidence="8">
    <location>
        <begin position="546"/>
        <end position="572"/>
    </location>
</feature>
<feature type="compositionally biased region" description="Pro residues" evidence="8">
    <location>
        <begin position="2038"/>
        <end position="2048"/>
    </location>
</feature>
<dbReference type="PROSITE" id="PS01359">
    <property type="entry name" value="ZF_PHD_1"/>
    <property type="match status" value="1"/>
</dbReference>
<dbReference type="SUPFAM" id="SSF46774">
    <property type="entry name" value="ARID-like"/>
    <property type="match status" value="1"/>
</dbReference>
<comment type="caution">
    <text evidence="13">The sequence shown here is derived from an EMBL/GenBank/DDBJ whole genome shotgun (WGS) entry which is preliminary data.</text>
</comment>
<feature type="region of interest" description="Disordered" evidence="8">
    <location>
        <begin position="345"/>
        <end position="374"/>
    </location>
</feature>
<dbReference type="Gene3D" id="3.30.40.10">
    <property type="entry name" value="Zinc/RING finger domain, C3HC4 (zinc finger)"/>
    <property type="match status" value="1"/>
</dbReference>
<reference evidence="13 14" key="1">
    <citation type="submission" date="2017-12" db="EMBL/GenBank/DDBJ databases">
        <title>Genome Sequence of a Multidrug-Resistant Candida haemulonii Isolate from a Patient with Chronic Leg Ulcers in Israel.</title>
        <authorList>
            <person name="Chow N.A."/>
            <person name="Gade L."/>
            <person name="Batra D."/>
            <person name="Rowe L.A."/>
            <person name="Ben-Ami R."/>
            <person name="Loparev V.N."/>
            <person name="Litvintseva A.P."/>
        </authorList>
    </citation>
    <scope>NUCLEOTIDE SEQUENCE [LARGE SCALE GENOMIC DNA]</scope>
    <source>
        <strain evidence="13 14">B11899</strain>
    </source>
</reference>
<dbReference type="PANTHER" id="PTHR10694:SF33">
    <property type="entry name" value="LYSINE-SPECIFIC DEMETHYLASE 5"/>
    <property type="match status" value="1"/>
</dbReference>
<feature type="compositionally biased region" description="Polar residues" evidence="8">
    <location>
        <begin position="1985"/>
        <end position="2000"/>
    </location>
</feature>
<evidence type="ECO:0000256" key="1">
    <source>
        <dbReference type="ARBA" id="ARBA00004123"/>
    </source>
</evidence>
<feature type="domain" description="PHD-type" evidence="9">
    <location>
        <begin position="1438"/>
        <end position="1487"/>
    </location>
</feature>
<protein>
    <recommendedName>
        <fullName evidence="15">PLU-1-like protein</fullName>
    </recommendedName>
</protein>
<feature type="compositionally biased region" description="Pro residues" evidence="8">
    <location>
        <begin position="2002"/>
        <end position="2014"/>
    </location>
</feature>
<dbReference type="Pfam" id="PF01388">
    <property type="entry name" value="ARID"/>
    <property type="match status" value="1"/>
</dbReference>
<dbReference type="SMART" id="SM01014">
    <property type="entry name" value="ARID"/>
    <property type="match status" value="1"/>
</dbReference>
<dbReference type="InterPro" id="IPR019787">
    <property type="entry name" value="Znf_PHD-finger"/>
</dbReference>
<organism evidence="13 14">
    <name type="scientific">Candidozyma haemuli</name>
    <dbReference type="NCBI Taxonomy" id="45357"/>
    <lineage>
        <taxon>Eukaryota</taxon>
        <taxon>Fungi</taxon>
        <taxon>Dikarya</taxon>
        <taxon>Ascomycota</taxon>
        <taxon>Saccharomycotina</taxon>
        <taxon>Pichiomycetes</taxon>
        <taxon>Metschnikowiaceae</taxon>
        <taxon>Candidozyma</taxon>
    </lineage>
</organism>
<dbReference type="Pfam" id="PF00628">
    <property type="entry name" value="PHD"/>
    <property type="match status" value="1"/>
</dbReference>
<feature type="region of interest" description="Disordered" evidence="8">
    <location>
        <begin position="522"/>
        <end position="572"/>
    </location>
</feature>
<feature type="compositionally biased region" description="Basic and acidic residues" evidence="8">
    <location>
        <begin position="1838"/>
        <end position="1856"/>
    </location>
</feature>
<evidence type="ECO:0000259" key="10">
    <source>
        <dbReference type="PROSITE" id="PS51011"/>
    </source>
</evidence>
<dbReference type="Gene3D" id="1.10.150.60">
    <property type="entry name" value="ARID DNA-binding domain"/>
    <property type="match status" value="1"/>
</dbReference>
<feature type="compositionally biased region" description="Low complexity" evidence="8">
    <location>
        <begin position="2115"/>
        <end position="2124"/>
    </location>
</feature>
<dbReference type="Pfam" id="PF08429">
    <property type="entry name" value="PLU-1"/>
    <property type="match status" value="1"/>
</dbReference>
<dbReference type="RefSeq" id="XP_025344723.1">
    <property type="nucleotide sequence ID" value="XM_025487707.1"/>
</dbReference>
<keyword evidence="14" id="KW-1185">Reference proteome</keyword>
<feature type="domain" description="JmjC" evidence="12">
    <location>
        <begin position="595"/>
        <end position="832"/>
    </location>
</feature>
<keyword evidence="3 7" id="KW-0863">Zinc-finger</keyword>
<name>A0A2V1B1R8_9ASCO</name>
<keyword evidence="2" id="KW-0479">Metal-binding</keyword>
<evidence type="ECO:0000256" key="6">
    <source>
        <dbReference type="ARBA" id="ARBA00023242"/>
    </source>
</evidence>
<dbReference type="InterPro" id="IPR001965">
    <property type="entry name" value="Znf_PHD"/>
</dbReference>
<evidence type="ECO:0008006" key="15">
    <source>
        <dbReference type="Google" id="ProtNLM"/>
    </source>
</evidence>
<dbReference type="GO" id="GO:0008270">
    <property type="term" value="F:zinc ion binding"/>
    <property type="evidence" value="ECO:0007669"/>
    <property type="project" value="UniProtKB-KW"/>
</dbReference>
<feature type="domain" description="ARID" evidence="10">
    <location>
        <begin position="183"/>
        <end position="277"/>
    </location>
</feature>
<keyword evidence="6" id="KW-0539">Nucleus</keyword>
<feature type="compositionally biased region" description="Low complexity" evidence="8">
    <location>
        <begin position="2015"/>
        <end position="2037"/>
    </location>
</feature>
<dbReference type="GO" id="GO:0000785">
    <property type="term" value="C:chromatin"/>
    <property type="evidence" value="ECO:0007669"/>
    <property type="project" value="TreeGrafter"/>
</dbReference>
<feature type="region of interest" description="Disordered" evidence="8">
    <location>
        <begin position="159"/>
        <end position="206"/>
    </location>
</feature>
<dbReference type="Proteomes" id="UP000244309">
    <property type="component" value="Unassembled WGS sequence"/>
</dbReference>
<dbReference type="SMART" id="SM00558">
    <property type="entry name" value="JmjC"/>
    <property type="match status" value="1"/>
</dbReference>
<evidence type="ECO:0000313" key="13">
    <source>
        <dbReference type="EMBL" id="PVH23783.1"/>
    </source>
</evidence>
<proteinExistence type="predicted"/>
<gene>
    <name evidence="13" type="ORF">CXQ85_004076</name>
</gene>
<feature type="domain" description="JmjN" evidence="11">
    <location>
        <begin position="68"/>
        <end position="109"/>
    </location>
</feature>
<comment type="subcellular location">
    <subcellularLocation>
        <location evidence="1">Nucleus</location>
    </subcellularLocation>
</comment>
<dbReference type="InterPro" id="IPR013637">
    <property type="entry name" value="Lys_sp_deMease-like_dom"/>
</dbReference>
<dbReference type="GeneID" id="37009406"/>
<dbReference type="GO" id="GO:0005634">
    <property type="term" value="C:nucleus"/>
    <property type="evidence" value="ECO:0007669"/>
    <property type="project" value="UniProtKB-SubCell"/>
</dbReference>
<dbReference type="InterPro" id="IPR013083">
    <property type="entry name" value="Znf_RING/FYVE/PHD"/>
</dbReference>
<evidence type="ECO:0000259" key="11">
    <source>
        <dbReference type="PROSITE" id="PS51183"/>
    </source>
</evidence>
<evidence type="ECO:0000256" key="8">
    <source>
        <dbReference type="SAM" id="MobiDB-lite"/>
    </source>
</evidence>
<dbReference type="PROSITE" id="PS51183">
    <property type="entry name" value="JMJN"/>
    <property type="match status" value="1"/>
</dbReference>
<evidence type="ECO:0000259" key="9">
    <source>
        <dbReference type="PROSITE" id="PS50016"/>
    </source>
</evidence>
<dbReference type="GO" id="GO:0003677">
    <property type="term" value="F:DNA binding"/>
    <property type="evidence" value="ECO:0007669"/>
    <property type="project" value="InterPro"/>
</dbReference>
<keyword evidence="5" id="KW-0408">Iron</keyword>
<feature type="compositionally biased region" description="Low complexity" evidence="8">
    <location>
        <begin position="1669"/>
        <end position="1683"/>
    </location>
</feature>
<dbReference type="SMART" id="SM00501">
    <property type="entry name" value="BRIGHT"/>
    <property type="match status" value="1"/>
</dbReference>
<dbReference type="Pfam" id="PF02373">
    <property type="entry name" value="JmjC"/>
    <property type="match status" value="2"/>
</dbReference>
<dbReference type="PROSITE" id="PS50016">
    <property type="entry name" value="ZF_PHD_2"/>
    <property type="match status" value="1"/>
</dbReference>
<dbReference type="VEuPathDB" id="FungiDB:CXQ85_004076"/>
<feature type="compositionally biased region" description="Polar residues" evidence="8">
    <location>
        <begin position="2050"/>
        <end position="2063"/>
    </location>
</feature>
<dbReference type="InterPro" id="IPR001606">
    <property type="entry name" value="ARID_dom"/>
</dbReference>
<dbReference type="EMBL" id="PKFO01000011">
    <property type="protein sequence ID" value="PVH23783.1"/>
    <property type="molecule type" value="Genomic_DNA"/>
</dbReference>
<dbReference type="InterPro" id="IPR003349">
    <property type="entry name" value="JmjN"/>
</dbReference>
<dbReference type="SMART" id="SM00545">
    <property type="entry name" value="JmjN"/>
    <property type="match status" value="1"/>
</dbReference>
<dbReference type="GO" id="GO:0006355">
    <property type="term" value="P:regulation of DNA-templated transcription"/>
    <property type="evidence" value="ECO:0007669"/>
    <property type="project" value="TreeGrafter"/>
</dbReference>
<feature type="compositionally biased region" description="Polar residues" evidence="8">
    <location>
        <begin position="348"/>
        <end position="361"/>
    </location>
</feature>
<evidence type="ECO:0000256" key="3">
    <source>
        <dbReference type="ARBA" id="ARBA00022771"/>
    </source>
</evidence>
<dbReference type="SUPFAM" id="SSF57903">
    <property type="entry name" value="FYVE/PHD zinc finger"/>
    <property type="match status" value="1"/>
</dbReference>
<dbReference type="InterPro" id="IPR011011">
    <property type="entry name" value="Znf_FYVE_PHD"/>
</dbReference>
<evidence type="ECO:0000256" key="2">
    <source>
        <dbReference type="ARBA" id="ARBA00022723"/>
    </source>
</evidence>
<feature type="region of interest" description="Disordered" evidence="8">
    <location>
        <begin position="1592"/>
        <end position="2070"/>
    </location>
</feature>
<dbReference type="PROSITE" id="PS51011">
    <property type="entry name" value="ARID"/>
    <property type="match status" value="1"/>
</dbReference>
<dbReference type="STRING" id="45357.A0A2V1B1R8"/>
<accession>A0A2V1B1R8</accession>
<feature type="compositionally biased region" description="Low complexity" evidence="8">
    <location>
        <begin position="1772"/>
        <end position="1781"/>
    </location>
</feature>
<feature type="compositionally biased region" description="Basic and acidic residues" evidence="8">
    <location>
        <begin position="1919"/>
        <end position="1968"/>
    </location>
</feature>
<dbReference type="SMART" id="SM00249">
    <property type="entry name" value="PHD"/>
    <property type="match status" value="1"/>
</dbReference>
<dbReference type="InterPro" id="IPR003347">
    <property type="entry name" value="JmjC_dom"/>
</dbReference>
<dbReference type="CDD" id="cd15518">
    <property type="entry name" value="PHD_Ecm5p_Lid2p_like"/>
    <property type="match status" value="1"/>
</dbReference>
<feature type="compositionally biased region" description="Polar residues" evidence="8">
    <location>
        <begin position="1782"/>
        <end position="1791"/>
    </location>
</feature>
<evidence type="ECO:0000256" key="7">
    <source>
        <dbReference type="PROSITE-ProRule" id="PRU00146"/>
    </source>
</evidence>
<evidence type="ECO:0000256" key="5">
    <source>
        <dbReference type="ARBA" id="ARBA00023004"/>
    </source>
</evidence>
<sequence length="2136" mass="238807">MSSDDLAHFNRSSKSIHVTNSTANYSPFTSPQTRPRQSYPINLFNLPNRISLDERHVQSTQHKGAEEIPVFQYDHATMSDPISFSESMREAGKQYGAIKIIMPESFNNMARTNFQINPDLFQFKTNRILASPKENEILTRLRFYNELISFHLNVQRSEGIDGTQSPAVPLKSEDDIDIPSQESTDASQPKEESQKSSRSKVPPFLQKLPMMDKRPLDLYDLFRLVVMRGGYNEVINRKLWAQIGRELGYKGKITSSLSSSLKLSYAKILHPLEVHLGPKCAQLAGLTDIPVTVPVGEEPAAKRRKVDPSSPLLLGSAKEYRRSFRSKASKGFLLNQPHLVDVKPPLVFSSQPENGSSNGPETSGKPPKVSSTCSLNPSAQVNSYLKWMGVNATNLQDATRQEPNGKSASIYSLRQFIEKDCKFQEVLISSNPSMFGINGERNGSSSHHNLPTHVSGFQISDDSSPISPQGLEEIFWQRASHEGIDDILDGLKIENGFSLPHLANGSGFLRIGDDFTNYKSHLNTVNQPTSSHHSSGSEPSRSQEQHSTTSSKNGTPTPVDTAPSSRPSFNGDTYAPSNSEALILNCQPYISRTIGNSLAPFNLHNLPTLPNSLLGAFSAHDINNNDMHNSHLNVGMTFSTENWHCEDHFLQRCSFHFFGRSKRWYFIPESDFAKFEELVKEVNSNNAGNGKVNMNGQPESWQISDLLKYLNTDNDTLNFEYECLVNSLENMVNPYPEVRAFIGDPEFQKIIDFQRSKREGIFYNQEYFISPEMLESRGIRYTTSLQRPGEIILQYPKSYSSSISLGLNITEDVDFASKGWLDYADEAEEWLKNQGIIPNISVFKLLINIASLYENNCGSFDFDVYDKASKCYDKLLEKELTLRNKVRSRVKVKEIVIEERSAHDADSIADDNLQNTFPSKILITNTRDSTQFSMALESFLEYMDALEAQKQGTPQFTMGLPDFINSSAHKIELHVFLSDDRLKNYQKVLSGYSIEFDDWVLNYENVMRDEEEVSLKVCKSLLGDGQKILAALSSAHPRFKRFVSNGSRAAEDVEREQKMKVFKGYVENLDNFVTHCNDIIEECQAVLSLKHQQRIRGAAETTLPQEQEKQGKLTTLLDLANKIPKLNFYAPEFDQVLEFKNEIQNFDRACRNLISKPNVQQSELNDMINLGTSFGIKLPILDFLVRLRDREVWIKTFDVLFEGGDPFAGKKEVYSLSHLQKLHDDGMRILSANDLTKLQQVDIYLQEGKAYDDKINGYLEAHKQLNNVNLAELETLIIDMEERAKERGEKRLFVFMESYHKLVDLKAQTPLIKFLQNYKTTSPTLFVAKQMIADLEKSKYGYEDSEIKSDLGKSLDWVERLWTALKKVKASFGTRSKRSFDTHSLKHAVNTDLVKKLTTIHNKLSTNLSNNDVDPFERSGGYLFLKDIEPSYDERLPLRYCLCRELEDGIMIECDRCHEWYHIFCVKEKSEIEENEDNYVCPACISLESDAILKEFANEKVTDLIIDEFVIAGEDLRVKPTSELDELKRLKGQMDAFKAGFSENGWQDSQTVLSVHREAFIFRKVFGAPVIITSIYEKLSSFLKTNSSLFSAQRDERSVSPATNGGIGSEGSEEKKEPTEQPEIGNDGQNGEAELSASKPMEIEESTEISSRASPQTEGNQQGSEFGLPATEPTTEEAANAEPRSVDETHSDVPIAEVQKPTYQSLPVQGRLDSLKHMSFSSRTPEMARADAPVPSNQSPAGENINEVQSQPMPQSTDNGQAASSTTPPPTESTVPEPTSVASPQRSSEAPSVSVEIKKETTPVEVPVSKDENLIDFGASKSPAPQHEVMVSNILGDTTKEESSSPKPAEDKVHEEADQEVSAKPLSPEPAVEIPEIPSADGETPLAGSQEPSLPSALPVEEPQSSVPSVEPKPQEPLLSEKIEETRIEEKTEEPRTEEPRTEEPRTEEPKTEEAKTEDPKLEQPRAEEETEEKTEEPNIERPSVETNNESSQADISQPDSLPVPEPEAIPPQEEPAVAVPSVPASVPETDSSATLPTPEPVAVPPVPEQSQTPSVPAPSATSEPGDDTFLATLKADFPDVSSYPDTTYIDQSLPFIQESSEPKQDSAQQNVSSEALGDLLLAELGDEEEASKKPE</sequence>
<dbReference type="OrthoDB" id="1678912at2759"/>
<dbReference type="Gene3D" id="2.60.120.650">
    <property type="entry name" value="Cupin"/>
    <property type="match status" value="2"/>
</dbReference>
<dbReference type="PROSITE" id="PS51184">
    <property type="entry name" value="JMJC"/>
    <property type="match status" value="1"/>
</dbReference>
<dbReference type="CDD" id="cd16100">
    <property type="entry name" value="ARID"/>
    <property type="match status" value="1"/>
</dbReference>
<dbReference type="SUPFAM" id="SSF51197">
    <property type="entry name" value="Clavaminate synthase-like"/>
    <property type="match status" value="1"/>
</dbReference>
<dbReference type="InterPro" id="IPR036431">
    <property type="entry name" value="ARID_dom_sf"/>
</dbReference>
<evidence type="ECO:0000313" key="14">
    <source>
        <dbReference type="Proteomes" id="UP000244309"/>
    </source>
</evidence>
<feature type="region of interest" description="Disordered" evidence="8">
    <location>
        <begin position="2093"/>
        <end position="2136"/>
    </location>
</feature>
<feature type="compositionally biased region" description="Polar residues" evidence="8">
    <location>
        <begin position="1648"/>
        <end position="1664"/>
    </location>
</feature>
<evidence type="ECO:0000256" key="4">
    <source>
        <dbReference type="ARBA" id="ARBA00022833"/>
    </source>
</evidence>
<feature type="compositionally biased region" description="Low complexity" evidence="8">
    <location>
        <begin position="530"/>
        <end position="542"/>
    </location>
</feature>
<dbReference type="InterPro" id="IPR019786">
    <property type="entry name" value="Zinc_finger_PHD-type_CS"/>
</dbReference>
<feature type="compositionally biased region" description="Basic and acidic residues" evidence="8">
    <location>
        <begin position="1796"/>
        <end position="1813"/>
    </location>
</feature>
<dbReference type="PANTHER" id="PTHR10694">
    <property type="entry name" value="LYSINE-SPECIFIC DEMETHYLASE"/>
    <property type="match status" value="1"/>
</dbReference>
<keyword evidence="4" id="KW-0862">Zinc</keyword>
<evidence type="ECO:0000259" key="12">
    <source>
        <dbReference type="PROSITE" id="PS51184"/>
    </source>
</evidence>
<feature type="compositionally biased region" description="Polar residues" evidence="8">
    <location>
        <begin position="1735"/>
        <end position="1763"/>
    </location>
</feature>
<dbReference type="GO" id="GO:0034647">
    <property type="term" value="F:histone H3K4me/H3K4me2/H3K4me3 demethylase activity"/>
    <property type="evidence" value="ECO:0007669"/>
    <property type="project" value="TreeGrafter"/>
</dbReference>